<accession>A0A5D2RJZ5</accession>
<evidence type="ECO:0000256" key="1">
    <source>
        <dbReference type="SAM" id="MobiDB-lite"/>
    </source>
</evidence>
<dbReference type="EMBL" id="CM017610">
    <property type="protein sequence ID" value="TYI41161.1"/>
    <property type="molecule type" value="Genomic_DNA"/>
</dbReference>
<protein>
    <submittedName>
        <fullName evidence="2">Uncharacterized protein</fullName>
    </submittedName>
</protein>
<sequence>MMSPEAQRLTNPQPKIKTPKSHLPSFLRASSALLATIYSSSQSFPTMYQTGMRCPHHSCLLMHQSLIFMTVACAEGCCTMKNDKMWPSSQQEGELA</sequence>
<feature type="region of interest" description="Disordered" evidence="1">
    <location>
        <begin position="1"/>
        <end position="22"/>
    </location>
</feature>
<reference evidence="2 3" key="1">
    <citation type="submission" date="2019-07" db="EMBL/GenBank/DDBJ databases">
        <title>WGS assembly of Gossypium tomentosum.</title>
        <authorList>
            <person name="Chen Z.J."/>
            <person name="Sreedasyam A."/>
            <person name="Ando A."/>
            <person name="Song Q."/>
            <person name="De L."/>
            <person name="Hulse-Kemp A."/>
            <person name="Ding M."/>
            <person name="Ye W."/>
            <person name="Kirkbride R."/>
            <person name="Jenkins J."/>
            <person name="Plott C."/>
            <person name="Lovell J."/>
            <person name="Lin Y.-M."/>
            <person name="Vaughn R."/>
            <person name="Liu B."/>
            <person name="Li W."/>
            <person name="Simpson S."/>
            <person name="Scheffler B."/>
            <person name="Saski C."/>
            <person name="Grover C."/>
            <person name="Hu G."/>
            <person name="Conover J."/>
            <person name="Carlson J."/>
            <person name="Shu S."/>
            <person name="Boston L."/>
            <person name="Williams M."/>
            <person name="Peterson D."/>
            <person name="Mcgee K."/>
            <person name="Jones D."/>
            <person name="Wendel J."/>
            <person name="Stelly D."/>
            <person name="Grimwood J."/>
            <person name="Schmutz J."/>
        </authorList>
    </citation>
    <scope>NUCLEOTIDE SEQUENCE [LARGE SCALE GENOMIC DNA]</scope>
    <source>
        <strain evidence="2">7179.01</strain>
    </source>
</reference>
<dbReference type="AlphaFoldDB" id="A0A5D2RJZ5"/>
<organism evidence="2 3">
    <name type="scientific">Gossypium tomentosum</name>
    <name type="common">Hawaiian cotton</name>
    <name type="synonym">Gossypium sandvicense</name>
    <dbReference type="NCBI Taxonomy" id="34277"/>
    <lineage>
        <taxon>Eukaryota</taxon>
        <taxon>Viridiplantae</taxon>
        <taxon>Streptophyta</taxon>
        <taxon>Embryophyta</taxon>
        <taxon>Tracheophyta</taxon>
        <taxon>Spermatophyta</taxon>
        <taxon>Magnoliopsida</taxon>
        <taxon>eudicotyledons</taxon>
        <taxon>Gunneridae</taxon>
        <taxon>Pentapetalae</taxon>
        <taxon>rosids</taxon>
        <taxon>malvids</taxon>
        <taxon>Malvales</taxon>
        <taxon>Malvaceae</taxon>
        <taxon>Malvoideae</taxon>
        <taxon>Gossypium</taxon>
    </lineage>
</organism>
<dbReference type="Proteomes" id="UP000322667">
    <property type="component" value="Chromosome A01"/>
</dbReference>
<keyword evidence="3" id="KW-1185">Reference proteome</keyword>
<evidence type="ECO:0000313" key="2">
    <source>
        <dbReference type="EMBL" id="TYI41161.1"/>
    </source>
</evidence>
<evidence type="ECO:0000313" key="3">
    <source>
        <dbReference type="Proteomes" id="UP000322667"/>
    </source>
</evidence>
<name>A0A5D2RJZ5_GOSTO</name>
<proteinExistence type="predicted"/>
<gene>
    <name evidence="2" type="ORF">ES332_A01G000500v1</name>
</gene>